<evidence type="ECO:0000256" key="1">
    <source>
        <dbReference type="SAM" id="MobiDB-lite"/>
    </source>
</evidence>
<feature type="compositionally biased region" description="Acidic residues" evidence="1">
    <location>
        <begin position="429"/>
        <end position="439"/>
    </location>
</feature>
<name>D7G124_ECTSI</name>
<dbReference type="Proteomes" id="UP000002630">
    <property type="component" value="Unassembled WGS sequence"/>
</dbReference>
<dbReference type="AlphaFoldDB" id="D7G124"/>
<proteinExistence type="predicted"/>
<feature type="compositionally biased region" description="Low complexity" evidence="1">
    <location>
        <begin position="1"/>
        <end position="31"/>
    </location>
</feature>
<accession>D7G124</accession>
<reference evidence="2 3" key="1">
    <citation type="journal article" date="2010" name="Nature">
        <title>The Ectocarpus genome and the independent evolution of multicellularity in brown algae.</title>
        <authorList>
            <person name="Cock J.M."/>
            <person name="Sterck L."/>
            <person name="Rouze P."/>
            <person name="Scornet D."/>
            <person name="Allen A.E."/>
            <person name="Amoutzias G."/>
            <person name="Anthouard V."/>
            <person name="Artiguenave F."/>
            <person name="Aury J.M."/>
            <person name="Badger J.H."/>
            <person name="Beszteri B."/>
            <person name="Billiau K."/>
            <person name="Bonnet E."/>
            <person name="Bothwell J.H."/>
            <person name="Bowler C."/>
            <person name="Boyen C."/>
            <person name="Brownlee C."/>
            <person name="Carrano C.J."/>
            <person name="Charrier B."/>
            <person name="Cho G.Y."/>
            <person name="Coelho S.M."/>
            <person name="Collen J."/>
            <person name="Corre E."/>
            <person name="Da Silva C."/>
            <person name="Delage L."/>
            <person name="Delaroque N."/>
            <person name="Dittami S.M."/>
            <person name="Doulbeau S."/>
            <person name="Elias M."/>
            <person name="Farnham G."/>
            <person name="Gachon C.M."/>
            <person name="Gschloessl B."/>
            <person name="Heesch S."/>
            <person name="Jabbari K."/>
            <person name="Jubin C."/>
            <person name="Kawai H."/>
            <person name="Kimura K."/>
            <person name="Kloareg B."/>
            <person name="Kupper F.C."/>
            <person name="Lang D."/>
            <person name="Le Bail A."/>
            <person name="Leblanc C."/>
            <person name="Lerouge P."/>
            <person name="Lohr M."/>
            <person name="Lopez P.J."/>
            <person name="Martens C."/>
            <person name="Maumus F."/>
            <person name="Michel G."/>
            <person name="Miranda-Saavedra D."/>
            <person name="Morales J."/>
            <person name="Moreau H."/>
            <person name="Motomura T."/>
            <person name="Nagasato C."/>
            <person name="Napoli C.A."/>
            <person name="Nelson D.R."/>
            <person name="Nyvall-Collen P."/>
            <person name="Peters A.F."/>
            <person name="Pommier C."/>
            <person name="Potin P."/>
            <person name="Poulain J."/>
            <person name="Quesneville H."/>
            <person name="Read B."/>
            <person name="Rensing S.A."/>
            <person name="Ritter A."/>
            <person name="Rousvoal S."/>
            <person name="Samanta M."/>
            <person name="Samson G."/>
            <person name="Schroeder D.C."/>
            <person name="Segurens B."/>
            <person name="Strittmatter M."/>
            <person name="Tonon T."/>
            <person name="Tregear J.W."/>
            <person name="Valentin K."/>
            <person name="von Dassow P."/>
            <person name="Yamagishi T."/>
            <person name="Van de Peer Y."/>
            <person name="Wincker P."/>
        </authorList>
    </citation>
    <scope>NUCLEOTIDE SEQUENCE [LARGE SCALE GENOMIC DNA]</scope>
    <source>
        <strain evidence="3">Ec32 / CCAP1310/4</strain>
    </source>
</reference>
<dbReference type="InParanoid" id="D7G124"/>
<feature type="compositionally biased region" description="Basic residues" evidence="1">
    <location>
        <begin position="382"/>
        <end position="401"/>
    </location>
</feature>
<organism evidence="2 3">
    <name type="scientific">Ectocarpus siliculosus</name>
    <name type="common">Brown alga</name>
    <name type="synonym">Conferva siliculosa</name>
    <dbReference type="NCBI Taxonomy" id="2880"/>
    <lineage>
        <taxon>Eukaryota</taxon>
        <taxon>Sar</taxon>
        <taxon>Stramenopiles</taxon>
        <taxon>Ochrophyta</taxon>
        <taxon>PX clade</taxon>
        <taxon>Phaeophyceae</taxon>
        <taxon>Ectocarpales</taxon>
        <taxon>Ectocarpaceae</taxon>
        <taxon>Ectocarpus</taxon>
    </lineage>
</organism>
<evidence type="ECO:0000313" key="3">
    <source>
        <dbReference type="Proteomes" id="UP000002630"/>
    </source>
</evidence>
<gene>
    <name evidence="2" type="ORF">Esi_0426_0007</name>
</gene>
<dbReference type="EMBL" id="FN649760">
    <property type="protein sequence ID" value="CBJ33134.1"/>
    <property type="molecule type" value="Genomic_DNA"/>
</dbReference>
<keyword evidence="3" id="KW-1185">Reference proteome</keyword>
<feature type="compositionally biased region" description="Polar residues" evidence="1">
    <location>
        <begin position="37"/>
        <end position="54"/>
    </location>
</feature>
<feature type="compositionally biased region" description="Basic residues" evidence="1">
    <location>
        <begin position="411"/>
        <end position="424"/>
    </location>
</feature>
<sequence length="445" mass="49203">MNASAPASASPAPASAPVRASSTRSAAVAARGGERQASYQQETGGSGRRASSSVHLHDGAGAGGMLKERSLGMHYILLERLINTSHARQISQRSVKLLQQSIQSQDFMEHGEPAAFCDIQRGSSSAFHTRGCRQSRARQRLGREPSFVAPKAVMPGDFLVPCQCYSDIKDANVKRIVADACNDATSTFAERTIYDRLYFFSSLYKGAQASLETSRSRSRQVNPKDIKELYAKAKQAVPSDSTLRSWLKAVRGIKEEALTALEDLVESEDKSVDLNLVTLAYISKVDFMALSAEEQGFNLQILARWKKFQQGRAFKADVDTPPIIAQAKDVAQWYFALCGIVPYQDWSQELKRQILESDASLRPSYEDFMKRLKEAKNAVTRKKLQLAKPMKRPSERKRKGKSWGGAGRGSRGAKGRRRTARKSKTQGGGEEDEEEEEEAPSLMIT</sequence>
<protein>
    <submittedName>
        <fullName evidence="2">Uncharacterized protein</fullName>
    </submittedName>
</protein>
<feature type="region of interest" description="Disordered" evidence="1">
    <location>
        <begin position="382"/>
        <end position="445"/>
    </location>
</feature>
<evidence type="ECO:0000313" key="2">
    <source>
        <dbReference type="EMBL" id="CBJ33134.1"/>
    </source>
</evidence>
<feature type="region of interest" description="Disordered" evidence="1">
    <location>
        <begin position="1"/>
        <end position="61"/>
    </location>
</feature>